<evidence type="ECO:0000313" key="2">
    <source>
        <dbReference type="Proteomes" id="UP001449795"/>
    </source>
</evidence>
<dbReference type="RefSeq" id="WP_342630090.1">
    <property type="nucleotide sequence ID" value="NZ_CP152276.1"/>
</dbReference>
<accession>A0ABZ3DAP1</accession>
<organism evidence="1 2">
    <name type="scientific">Nguyenibacter vanlangensis</name>
    <dbReference type="NCBI Taxonomy" id="1216886"/>
    <lineage>
        <taxon>Bacteria</taxon>
        <taxon>Pseudomonadati</taxon>
        <taxon>Pseudomonadota</taxon>
        <taxon>Alphaproteobacteria</taxon>
        <taxon>Acetobacterales</taxon>
        <taxon>Acetobacteraceae</taxon>
        <taxon>Nguyenibacter</taxon>
    </lineage>
</organism>
<name>A0ABZ3DAP1_9PROT</name>
<reference evidence="1 2" key="1">
    <citation type="submission" date="2024-04" db="EMBL/GenBank/DDBJ databases">
        <title>Complete genome sequence of Nguyenibacter vanlangesis HBCM-1154, a strain capable of nitrogen fixation, IAA production, and phosphorus solubilization isolated from sugarcane soil.</title>
        <authorList>
            <person name="MY HANH P."/>
        </authorList>
    </citation>
    <scope>NUCLEOTIDE SEQUENCE [LARGE SCALE GENOMIC DNA]</scope>
    <source>
        <strain evidence="1 2">HBCM 1154</strain>
    </source>
</reference>
<sequence length="221" mass="21703">MPSAPRQTLPTGDRPFVTAGTLGLTLAAYQFLSRLGDAGQATARNVEVIAEALGVPVASIPAEGPVAVTLPASFPPAGPSGAAAGPVNAARLLAMLAAVPRPARGAPGMPPPPRPPWPPRAALPAPGPRVADIVVLHHGARVIDGFGAPAGLVVGWIGDLYLQRDGGPAGALWSKQSGAGTAQGWVSGGGGTGGVLPLVNGDIAPIGILSDPTGQAIGVPI</sequence>
<evidence type="ECO:0000313" key="1">
    <source>
        <dbReference type="EMBL" id="XAE44901.1"/>
    </source>
</evidence>
<gene>
    <name evidence="1" type="ORF">AAC691_11000</name>
</gene>
<dbReference type="EMBL" id="CP152276">
    <property type="protein sequence ID" value="XAE44901.1"/>
    <property type="molecule type" value="Genomic_DNA"/>
</dbReference>
<dbReference type="Proteomes" id="UP001449795">
    <property type="component" value="Chromosome"/>
</dbReference>
<protein>
    <submittedName>
        <fullName evidence="1">Uncharacterized protein</fullName>
    </submittedName>
</protein>
<keyword evidence="2" id="KW-1185">Reference proteome</keyword>
<proteinExistence type="predicted"/>